<accession>A0AA88R537</accession>
<dbReference type="GO" id="GO:0000139">
    <property type="term" value="C:Golgi membrane"/>
    <property type="evidence" value="ECO:0007669"/>
    <property type="project" value="UniProtKB-SubCell"/>
</dbReference>
<dbReference type="PANTHER" id="PTHR13815:SF7">
    <property type="entry name" value="GOLGIN SUBFAMILY A MEMBER 5"/>
    <property type="match status" value="1"/>
</dbReference>
<feature type="non-terminal residue" evidence="10">
    <location>
        <position position="1"/>
    </location>
</feature>
<evidence type="ECO:0000256" key="5">
    <source>
        <dbReference type="ARBA" id="ARBA00023054"/>
    </source>
</evidence>
<feature type="coiled-coil region" evidence="7">
    <location>
        <begin position="282"/>
        <end position="390"/>
    </location>
</feature>
<feature type="compositionally biased region" description="Polar residues" evidence="8">
    <location>
        <begin position="153"/>
        <end position="164"/>
    </location>
</feature>
<dbReference type="GO" id="GO:0007030">
    <property type="term" value="P:Golgi organization"/>
    <property type="evidence" value="ECO:0007669"/>
    <property type="project" value="InterPro"/>
</dbReference>
<evidence type="ECO:0000256" key="4">
    <source>
        <dbReference type="ARBA" id="ARBA00023034"/>
    </source>
</evidence>
<evidence type="ECO:0000256" key="3">
    <source>
        <dbReference type="ARBA" id="ARBA00022989"/>
    </source>
</evidence>
<dbReference type="Pfam" id="PF09787">
    <property type="entry name" value="Golgin_A5"/>
    <property type="match status" value="1"/>
</dbReference>
<feature type="region of interest" description="Disordered" evidence="8">
    <location>
        <begin position="153"/>
        <end position="176"/>
    </location>
</feature>
<dbReference type="EMBL" id="JAVXUO010001440">
    <property type="protein sequence ID" value="KAK2982312.1"/>
    <property type="molecule type" value="Genomic_DNA"/>
</dbReference>
<feature type="compositionally biased region" description="Basic residues" evidence="8">
    <location>
        <begin position="40"/>
        <end position="50"/>
    </location>
</feature>
<dbReference type="InterPro" id="IPR019177">
    <property type="entry name" value="Golgin_subfamily_A_member_5"/>
</dbReference>
<reference evidence="10" key="1">
    <citation type="submission" date="2022-12" db="EMBL/GenBank/DDBJ databases">
        <title>Draft genome assemblies for two species of Escallonia (Escalloniales).</title>
        <authorList>
            <person name="Chanderbali A."/>
            <person name="Dervinis C."/>
            <person name="Anghel I."/>
            <person name="Soltis D."/>
            <person name="Soltis P."/>
            <person name="Zapata F."/>
        </authorList>
    </citation>
    <scope>NUCLEOTIDE SEQUENCE</scope>
    <source>
        <strain evidence="10">UCBG92.1500</strain>
        <tissue evidence="10">Leaf</tissue>
    </source>
</reference>
<evidence type="ECO:0000256" key="1">
    <source>
        <dbReference type="ARBA" id="ARBA00004194"/>
    </source>
</evidence>
<evidence type="ECO:0000256" key="7">
    <source>
        <dbReference type="SAM" id="Coils"/>
    </source>
</evidence>
<feature type="transmembrane region" description="Helical" evidence="9">
    <location>
        <begin position="698"/>
        <end position="718"/>
    </location>
</feature>
<feature type="compositionally biased region" description="Polar residues" evidence="8">
    <location>
        <begin position="52"/>
        <end position="84"/>
    </location>
</feature>
<evidence type="ECO:0000256" key="9">
    <source>
        <dbReference type="SAM" id="Phobius"/>
    </source>
</evidence>
<organism evidence="10 11">
    <name type="scientific">Escallonia rubra</name>
    <dbReference type="NCBI Taxonomy" id="112253"/>
    <lineage>
        <taxon>Eukaryota</taxon>
        <taxon>Viridiplantae</taxon>
        <taxon>Streptophyta</taxon>
        <taxon>Embryophyta</taxon>
        <taxon>Tracheophyta</taxon>
        <taxon>Spermatophyta</taxon>
        <taxon>Magnoliopsida</taxon>
        <taxon>eudicotyledons</taxon>
        <taxon>Gunneridae</taxon>
        <taxon>Pentapetalae</taxon>
        <taxon>asterids</taxon>
        <taxon>campanulids</taxon>
        <taxon>Escalloniales</taxon>
        <taxon>Escalloniaceae</taxon>
        <taxon>Escallonia</taxon>
    </lineage>
</organism>
<gene>
    <name evidence="10" type="ORF">RJ640_027409</name>
</gene>
<feature type="coiled-coil region" evidence="7">
    <location>
        <begin position="615"/>
        <end position="642"/>
    </location>
</feature>
<keyword evidence="6 9" id="KW-0472">Membrane</keyword>
<evidence type="ECO:0000313" key="10">
    <source>
        <dbReference type="EMBL" id="KAK2982312.1"/>
    </source>
</evidence>
<feature type="compositionally biased region" description="Polar residues" evidence="8">
    <location>
        <begin position="26"/>
        <end position="39"/>
    </location>
</feature>
<dbReference type="Proteomes" id="UP001187471">
    <property type="component" value="Unassembled WGS sequence"/>
</dbReference>
<evidence type="ECO:0008006" key="12">
    <source>
        <dbReference type="Google" id="ProtNLM"/>
    </source>
</evidence>
<feature type="coiled-coil region" evidence="7">
    <location>
        <begin position="475"/>
        <end position="552"/>
    </location>
</feature>
<name>A0AA88R537_9ASTE</name>
<dbReference type="GO" id="GO:0031985">
    <property type="term" value="C:Golgi cisterna"/>
    <property type="evidence" value="ECO:0007669"/>
    <property type="project" value="TreeGrafter"/>
</dbReference>
<evidence type="ECO:0000313" key="11">
    <source>
        <dbReference type="Proteomes" id="UP001187471"/>
    </source>
</evidence>
<comment type="caution">
    <text evidence="10">The sequence shown here is derived from an EMBL/GenBank/DDBJ whole genome shotgun (WGS) entry which is preliminary data.</text>
</comment>
<feature type="region of interest" description="Disordered" evidence="8">
    <location>
        <begin position="15"/>
        <end position="109"/>
    </location>
</feature>
<keyword evidence="5 7" id="KW-0175">Coiled coil</keyword>
<proteinExistence type="predicted"/>
<evidence type="ECO:0000256" key="2">
    <source>
        <dbReference type="ARBA" id="ARBA00022692"/>
    </source>
</evidence>
<dbReference type="PANTHER" id="PTHR13815">
    <property type="entry name" value="GOLGIN-84"/>
    <property type="match status" value="1"/>
</dbReference>
<evidence type="ECO:0000256" key="8">
    <source>
        <dbReference type="SAM" id="MobiDB-lite"/>
    </source>
</evidence>
<keyword evidence="3 9" id="KW-1133">Transmembrane helix</keyword>
<keyword evidence="4" id="KW-0333">Golgi apparatus</keyword>
<dbReference type="AlphaFoldDB" id="A0AA88R537"/>
<dbReference type="GO" id="GO:0000301">
    <property type="term" value="P:retrograde transport, vesicle recycling within Golgi"/>
    <property type="evidence" value="ECO:0007669"/>
    <property type="project" value="TreeGrafter"/>
</dbReference>
<sequence>MTSWLKAAEDRRAKLVVGENPDEQFNLESPASNGQGSQVKRTRPKVKPLKRLSSNESTSTVDIARKQTSSRTPPSEATPNNDRGATSVEKNGPGSSTAQISHEEQQNSDLDDSILAAPLSETDSSDEVKKPGADSVEVSRSVNVVEDIPSSISGDLVTDSSSNVCEGVPSSPLSAKETEVEIVPEDHLVDSDQNAVLDHKGAPTNIDQEGFQTVGVDAPPNLDTQLKDDNLKVIHPDENRHHEDKALTSPSKVQDQLDEAQGLLKSAISTGQSKEARLARVCAGLSSRLQEYKSENAQLEELLVAERELSKSYEARIEQLKKDLSESKSEVNRVESNMAEALSAKNSEIEALVSSMDALKKQAALSEGNLASLQANMESIMRNRELTETRMMQVSLLVLSCMDVAYSNCIAGILRLVKILQYQALREELASAERRAEEERGAHNATKMAAMEREVELEHRALDASTALARTQRIADERMGKAAELEQKVALLEVECASLNQELQDMEARARRGQKKSPEEASQVIQAWQEEVERARRGQRDAESKLSSLEASSYLDFLYNFQAELQKMRVETAAMKRDAEHYSRQEHMELEKRYRELTDLLYYKQTQLEAMASEKAAAEFQLEKEINRIQEVQVEVERSRASRRASSSWEEDTDMKALEPLPLHHRHMVGASIQLQKAAKLLDSGAVRATRFLWRYPIARVLLLFYLVFMHLFLMHLLHRLQ</sequence>
<comment type="subcellular location">
    <subcellularLocation>
        <location evidence="1">Golgi apparatus membrane</location>
        <topology evidence="1">Single-pass membrane protein</topology>
    </subcellularLocation>
</comment>
<evidence type="ECO:0000256" key="6">
    <source>
        <dbReference type="ARBA" id="ARBA00023136"/>
    </source>
</evidence>
<keyword evidence="2 9" id="KW-0812">Transmembrane</keyword>
<protein>
    <recommendedName>
        <fullName evidence="12">Golgin candidate 1</fullName>
    </recommendedName>
</protein>
<keyword evidence="11" id="KW-1185">Reference proteome</keyword>